<dbReference type="GO" id="GO:0045815">
    <property type="term" value="P:transcription initiation-coupled chromatin remodeling"/>
    <property type="evidence" value="ECO:0007669"/>
    <property type="project" value="TreeGrafter"/>
</dbReference>
<dbReference type="GeneTree" id="ENSGT00940000162425"/>
<keyword evidence="3" id="KW-1185">Reference proteome</keyword>
<accession>A0A8C6BZ94</accession>
<evidence type="ECO:0000256" key="1">
    <source>
        <dbReference type="ARBA" id="ARBA00005277"/>
    </source>
</evidence>
<reference evidence="2" key="2">
    <citation type="submission" date="2025-09" db="UniProtKB">
        <authorList>
            <consortium name="Ensembl"/>
        </authorList>
    </citation>
    <scope>IDENTIFICATION</scope>
</reference>
<protein>
    <recommendedName>
        <fullName evidence="4">Protein FAM47E</fullName>
    </recommendedName>
</protein>
<dbReference type="InterPro" id="IPR032743">
    <property type="entry name" value="FAM47"/>
</dbReference>
<dbReference type="Proteomes" id="UP000694561">
    <property type="component" value="Unplaced"/>
</dbReference>
<dbReference type="PANTHER" id="PTHR46449:SF3">
    <property type="entry name" value="PROTEIN FAM47E"/>
    <property type="match status" value="1"/>
</dbReference>
<proteinExistence type="inferred from homology"/>
<dbReference type="Ensembl" id="ENSMMNT00015026416.1">
    <property type="protein sequence ID" value="ENSMMNP00015024048.1"/>
    <property type="gene ID" value="ENSMMNG00015017540.1"/>
</dbReference>
<dbReference type="PANTHER" id="PTHR46449">
    <property type="entry name" value="ZGC:158260"/>
    <property type="match status" value="1"/>
</dbReference>
<name>A0A8C6BZ94_MONMO</name>
<evidence type="ECO:0000313" key="3">
    <source>
        <dbReference type="Proteomes" id="UP000694561"/>
    </source>
</evidence>
<sequence length="267" mass="31577">LLLKVLEVLDPDRKLEDTWGYCQGIRKRMKEPTKLLKKRSTQVFLGHPKKTPVSHPGQWLYEEKKPSETDLLCNDGPLLHENVRKGVSDFCSWPTKFGGLNIDEEFILKQFDIDCQSKPSYNVLHAMRPSQVPLELKKRIGLNKLQEPQFFQKLHSEQRLQKPQNPYKPKWVKMRYGAWYLNTKLWKKQRADEPLVDPKVLRKAQDENMKKELWEQEELLADLHGTVAFKDFILSRGYRMPSFLEKMCMRKECQCECNKTSVKTQAW</sequence>
<reference evidence="2" key="1">
    <citation type="submission" date="2025-08" db="UniProtKB">
        <authorList>
            <consortium name="Ensembl"/>
        </authorList>
    </citation>
    <scope>IDENTIFICATION</scope>
</reference>
<comment type="similarity">
    <text evidence="1">Belongs to the FAM47 family.</text>
</comment>
<organism evidence="2 3">
    <name type="scientific">Monodon monoceros</name>
    <name type="common">Narwhal</name>
    <name type="synonym">Ceratodon monodon</name>
    <dbReference type="NCBI Taxonomy" id="40151"/>
    <lineage>
        <taxon>Eukaryota</taxon>
        <taxon>Metazoa</taxon>
        <taxon>Chordata</taxon>
        <taxon>Craniata</taxon>
        <taxon>Vertebrata</taxon>
        <taxon>Euteleostomi</taxon>
        <taxon>Mammalia</taxon>
        <taxon>Eutheria</taxon>
        <taxon>Laurasiatheria</taxon>
        <taxon>Artiodactyla</taxon>
        <taxon>Whippomorpha</taxon>
        <taxon>Cetacea</taxon>
        <taxon>Odontoceti</taxon>
        <taxon>Monodontidae</taxon>
        <taxon>Monodon</taxon>
    </lineage>
</organism>
<dbReference type="AlphaFoldDB" id="A0A8C6BZ94"/>
<evidence type="ECO:0008006" key="4">
    <source>
        <dbReference type="Google" id="ProtNLM"/>
    </source>
</evidence>
<dbReference type="GO" id="GO:0000785">
    <property type="term" value="C:chromatin"/>
    <property type="evidence" value="ECO:0007669"/>
    <property type="project" value="TreeGrafter"/>
</dbReference>
<evidence type="ECO:0000313" key="2">
    <source>
        <dbReference type="Ensembl" id="ENSMMNP00015024048.1"/>
    </source>
</evidence>
<gene>
    <name evidence="2" type="primary">FAM47E</name>
</gene>